<dbReference type="OrthoDB" id="433681at2"/>
<dbReference type="KEGG" id="bhd:BHYOB78_11855"/>
<keyword evidence="3" id="KW-1185">Reference proteome</keyword>
<dbReference type="InterPro" id="IPR029044">
    <property type="entry name" value="Nucleotide-diphossugar_trans"/>
</dbReference>
<dbReference type="InterPro" id="IPR001173">
    <property type="entry name" value="Glyco_trans_2-like"/>
</dbReference>
<reference evidence="3" key="2">
    <citation type="journal article" date="2017" name="Genome Announc.">
        <title>Correction for Mirajkar et al., Complete Genome Sequence of Brachyspira hyodysenteriae Type Strain B78 (ATCC 27164).</title>
        <authorList>
            <person name="Mirajkar N.S."/>
            <person name="Johnson T.J."/>
            <person name="Gebhart C.J."/>
        </authorList>
    </citation>
    <scope>NUCLEOTIDE SEQUENCE [LARGE SCALE GENOMIC DNA]</scope>
    <source>
        <strain evidence="3">B78</strain>
    </source>
</reference>
<proteinExistence type="predicted"/>
<reference evidence="3" key="1">
    <citation type="journal article" date="2016" name="Genome Announc.">
        <title>Complete Genome Sequence of Brachyspira hyodysenteriae Type Strain B78 (ATCC 27164).</title>
        <authorList>
            <person name="Mirajkar N.S."/>
            <person name="Johnson T.J."/>
            <person name="Gebhart C.J."/>
        </authorList>
    </citation>
    <scope>NUCLEOTIDE SEQUENCE [LARGE SCALE GENOMIC DNA]</scope>
    <source>
        <strain evidence="3">B78</strain>
    </source>
</reference>
<protein>
    <submittedName>
        <fullName evidence="2">Glycosyl transferase family 2</fullName>
    </submittedName>
</protein>
<dbReference type="GO" id="GO:0016758">
    <property type="term" value="F:hexosyltransferase activity"/>
    <property type="evidence" value="ECO:0007669"/>
    <property type="project" value="UniProtKB-ARBA"/>
</dbReference>
<dbReference type="PANTHER" id="PTHR22916:SF3">
    <property type="entry name" value="UDP-GLCNAC:BETAGAL BETA-1,3-N-ACETYLGLUCOSAMINYLTRANSFERASE-LIKE PROTEIN 1"/>
    <property type="match status" value="1"/>
</dbReference>
<dbReference type="Pfam" id="PF00535">
    <property type="entry name" value="Glycos_transf_2"/>
    <property type="match status" value="1"/>
</dbReference>
<keyword evidence="2" id="KW-0808">Transferase</keyword>
<organism evidence="2 3">
    <name type="scientific">Brachyspira hyodysenteriae ATCC 27164</name>
    <dbReference type="NCBI Taxonomy" id="1266923"/>
    <lineage>
        <taxon>Bacteria</taxon>
        <taxon>Pseudomonadati</taxon>
        <taxon>Spirochaetota</taxon>
        <taxon>Spirochaetia</taxon>
        <taxon>Brachyspirales</taxon>
        <taxon>Brachyspiraceae</taxon>
        <taxon>Brachyspira</taxon>
    </lineage>
</organism>
<evidence type="ECO:0000313" key="2">
    <source>
        <dbReference type="EMBL" id="ANN64530.1"/>
    </source>
</evidence>
<evidence type="ECO:0000259" key="1">
    <source>
        <dbReference type="Pfam" id="PF00535"/>
    </source>
</evidence>
<dbReference type="RefSeq" id="WP_020063849.1">
    <property type="nucleotide sequence ID" value="NZ_CP015910.2"/>
</dbReference>
<feature type="domain" description="Glycosyltransferase 2-like" evidence="1">
    <location>
        <begin position="5"/>
        <end position="133"/>
    </location>
</feature>
<sequence>MIKVSVIIPVYNAEKYIEKCLDSVINQTLKEIEIICIDDCSTDNSHSILERYKKIDNRIVVLRNETNQGIGKNRNIGIKKAVGEYLAFIDNDDFYSPNFLYDLFSTSKKYNSDISYTNTIFREKEDYNIVIDGNIKDDYVIDYTLPSYFYLYSEKGLYSDKLWPWEVWGKIWRKDFLIKNNITFINSNYFEDLVFLLESIIYTPNMSVNNNAKYYDRKILTSAGRSKRSVYADIKNYTAMFDRIFNIYYEKSYQNIGYALDRFLIELYKLYDKIENKEIFYRELSNNMINIVLDRNNVCPVITMLKNMYNCLLNKKSIKEFENIFLKYKIVTKIFPQFILKQLRKNSIIL</sequence>
<dbReference type="Gene3D" id="3.90.550.10">
    <property type="entry name" value="Spore Coat Polysaccharide Biosynthesis Protein SpsA, Chain A"/>
    <property type="match status" value="1"/>
</dbReference>
<dbReference type="SUPFAM" id="SSF53448">
    <property type="entry name" value="Nucleotide-diphospho-sugar transferases"/>
    <property type="match status" value="1"/>
</dbReference>
<name>A0A3B6W085_BRAHO</name>
<dbReference type="PANTHER" id="PTHR22916">
    <property type="entry name" value="GLYCOSYLTRANSFERASE"/>
    <property type="match status" value="1"/>
</dbReference>
<dbReference type="AlphaFoldDB" id="A0A3B6W085"/>
<gene>
    <name evidence="2" type="ORF">BHYOB78_11855</name>
</gene>
<dbReference type="Proteomes" id="UP000092328">
    <property type="component" value="Chromosome"/>
</dbReference>
<dbReference type="CDD" id="cd00761">
    <property type="entry name" value="Glyco_tranf_GTA_type"/>
    <property type="match status" value="1"/>
</dbReference>
<evidence type="ECO:0000313" key="3">
    <source>
        <dbReference type="Proteomes" id="UP000092328"/>
    </source>
</evidence>
<accession>A0A3B6W085</accession>
<dbReference type="EMBL" id="CP015910">
    <property type="protein sequence ID" value="ANN64530.1"/>
    <property type="molecule type" value="Genomic_DNA"/>
</dbReference>